<sequence length="1402" mass="144486">MLRVIPVVCLALLIPKTSAEDSIVSPASQLNATAPTSDEAALEIAQPGVYYDLQPTATLRTEGAGHSFSGKGVAPLIRANVPYQEAQQAKSVHSGPSIIQTDGTMAYQTGSAAAAPSNSISAVSRRKILADTSSDDSTSSWMVVYSADTTVAYIKQFCAENITSFGLSCNNVFTTALLGFSCQATEAQITALQANERSKILYIREDETISIGGTVAQGLSTSLLGSSASTGLWGLDRSDQKDLPRDYLYHYTETGAGVHIYVIDTGINPAHTDFLSSSGSTRLLEGYSYTTTSADCNGHGTHISGTAAGLTYGIAKGAYLHPVRVMDCQGSASVSTVVAGMQWVQQNAVFPAVALMSLGTGASAVLDAAVQALTAANITVVVAAGNNDLDACQYSPSRVSSVISVGAIDTSDAMASFSNLGACVDILAPGVNIVSASYKDSTGTLVLSGTSMAAPHVVGMAALLLQAVPSATPAEVRASIVSSSDWNRVPAAALKLATPNAIANSLLDDPLSVVASDGTDVVNVTDKHFSAGFDVAVALTAQPSGTVVVTPQVIDAYNRLVVEQSTSRLTFTASTWNVAQTVSIYVVNDRVQGDRPIAIDFVMTSSTDTALSGAHHVLPVFDSRTLPGDTMDYPMMVPEIPFSTTGYTTGYTGDYNFSACYADIISTASAASAAAPDVVFAFRPNETITVNVSLCDSMFDNVLYIYQRQNVSQTPVITACSDDKCGVSGEAQVSLVSGWIYYFVVGGFDGVSGEYALNISLLDSPTAGPYQTLPLTGRYAHANVSLTSEVALSALADAPAPPTMFTQRWEECHCGDSMRELSMTCSLLYGTTSLQACLRTSAVPARYRTCAAACSNNTASGSYVYGAYGTCPGSCGSLKQTRSALCMAGSSTALGCGGSTLSRTCASQDCTTYAWNVSAWSTCSASCMSGDVVPSMTRNVSCVRYTPGSTPTLVANSQCGGTKPASLASCNGDVPCTYCSGPRATCSKHGTCSESKRECVCSSGWQGALCEVASSCAGFMDSAGECCLYELTASRACAYSVDSSMASCEGGSLDAAGTCNGAAQTIDYTGAGCNGPVDAAGSCCSNGIVDTFGVCDGYDTSGTFNITAILAASESDSARTALASLLGISSSSLSTATITSASSSSGSTSASKRRSLAEASHFGEAGPVRLDHQRHLAASSGTYSFIIAPSSISSKSNTSTYLTAGQIEYIMALAATSDPAGLSLDSLAAVPVCGNAVCETGERPVTASNGTIVFEGCAADCPMAYTECPTPTGSLSMCGGPPRGICATSTVTTSKSWWTWWKILLIALAGSTVLALIAAISAAGVLMYRRRRLNEANRMRFSSPDKLKPVTAVAVSATAADPKLQTVPSSGGSYVPPVAPSSPAGYPHTPRSMSGQPEAFPR</sequence>
<gene>
    <name evidence="12" type="ORF">WJX74_003561</name>
</gene>
<keyword evidence="13" id="KW-1185">Reference proteome</keyword>
<feature type="transmembrane region" description="Helical" evidence="9">
    <location>
        <begin position="1300"/>
        <end position="1328"/>
    </location>
</feature>
<keyword evidence="9" id="KW-0812">Transmembrane</keyword>
<dbReference type="InterPro" id="IPR036852">
    <property type="entry name" value="Peptidase_S8/S53_dom_sf"/>
</dbReference>
<dbReference type="PROSITE" id="PS00138">
    <property type="entry name" value="SUBTILASE_SER"/>
    <property type="match status" value="1"/>
</dbReference>
<dbReference type="GO" id="GO:0004252">
    <property type="term" value="F:serine-type endopeptidase activity"/>
    <property type="evidence" value="ECO:0007669"/>
    <property type="project" value="UniProtKB-UniRule"/>
</dbReference>
<dbReference type="InterPro" id="IPR022398">
    <property type="entry name" value="Peptidase_S8_His-AS"/>
</dbReference>
<dbReference type="GO" id="GO:0005615">
    <property type="term" value="C:extracellular space"/>
    <property type="evidence" value="ECO:0007669"/>
    <property type="project" value="TreeGrafter"/>
</dbReference>
<evidence type="ECO:0000256" key="8">
    <source>
        <dbReference type="SAM" id="MobiDB-lite"/>
    </source>
</evidence>
<comment type="similarity">
    <text evidence="1 6 7">Belongs to the peptidase S8 family.</text>
</comment>
<evidence type="ECO:0000256" key="1">
    <source>
        <dbReference type="ARBA" id="ARBA00011073"/>
    </source>
</evidence>
<comment type="caution">
    <text evidence="12">The sequence shown here is derived from an EMBL/GenBank/DDBJ whole genome shotgun (WGS) entry which is preliminary data.</text>
</comment>
<keyword evidence="2 6" id="KW-0645">Protease</keyword>
<dbReference type="PROSITE" id="PS00022">
    <property type="entry name" value="EGF_1"/>
    <property type="match status" value="1"/>
</dbReference>
<keyword evidence="9" id="KW-1133">Transmembrane helix</keyword>
<dbReference type="InterPro" id="IPR023828">
    <property type="entry name" value="Peptidase_S8_Ser-AS"/>
</dbReference>
<feature type="compositionally biased region" description="Low complexity" evidence="8">
    <location>
        <begin position="1367"/>
        <end position="1387"/>
    </location>
</feature>
<feature type="active site" description="Charge relay system" evidence="6">
    <location>
        <position position="264"/>
    </location>
</feature>
<evidence type="ECO:0000256" key="9">
    <source>
        <dbReference type="SAM" id="Phobius"/>
    </source>
</evidence>
<evidence type="ECO:0000256" key="4">
    <source>
        <dbReference type="ARBA" id="ARBA00022825"/>
    </source>
</evidence>
<dbReference type="InterPro" id="IPR000884">
    <property type="entry name" value="TSP1_rpt"/>
</dbReference>
<dbReference type="Pfam" id="PF23106">
    <property type="entry name" value="EGF_Teneurin"/>
    <property type="match status" value="1"/>
</dbReference>
<dbReference type="InterPro" id="IPR034193">
    <property type="entry name" value="PCSK9_ProteinaseK-like"/>
</dbReference>
<feature type="active site" description="Charge relay system" evidence="6">
    <location>
        <position position="451"/>
    </location>
</feature>
<feature type="disulfide bond" evidence="5">
    <location>
        <begin position="1001"/>
        <end position="1010"/>
    </location>
</feature>
<dbReference type="InterPro" id="IPR050131">
    <property type="entry name" value="Peptidase_S8_subtilisin-like"/>
</dbReference>
<dbReference type="PROSITE" id="PS51892">
    <property type="entry name" value="SUBTILASE"/>
    <property type="match status" value="1"/>
</dbReference>
<evidence type="ECO:0000256" key="3">
    <source>
        <dbReference type="ARBA" id="ARBA00022801"/>
    </source>
</evidence>
<dbReference type="FunFam" id="3.40.50.200:FF:000014">
    <property type="entry name" value="Proteinase K"/>
    <property type="match status" value="1"/>
</dbReference>
<dbReference type="InterPro" id="IPR000209">
    <property type="entry name" value="Peptidase_S8/S53_dom"/>
</dbReference>
<dbReference type="CDD" id="cd04077">
    <property type="entry name" value="Peptidases_S8_PCSK9_ProteinaseK_like"/>
    <property type="match status" value="1"/>
</dbReference>
<evidence type="ECO:0000313" key="13">
    <source>
        <dbReference type="Proteomes" id="UP001438707"/>
    </source>
</evidence>
<dbReference type="EMBL" id="JALJOS010000015">
    <property type="protein sequence ID" value="KAK9830710.1"/>
    <property type="molecule type" value="Genomic_DNA"/>
</dbReference>
<feature type="signal peptide" evidence="10">
    <location>
        <begin position="1"/>
        <end position="19"/>
    </location>
</feature>
<evidence type="ECO:0000259" key="11">
    <source>
        <dbReference type="PROSITE" id="PS50026"/>
    </source>
</evidence>
<evidence type="ECO:0000256" key="7">
    <source>
        <dbReference type="RuleBase" id="RU003355"/>
    </source>
</evidence>
<evidence type="ECO:0000313" key="12">
    <source>
        <dbReference type="EMBL" id="KAK9830710.1"/>
    </source>
</evidence>
<protein>
    <recommendedName>
        <fullName evidence="11">EGF-like domain-containing protein</fullName>
    </recommendedName>
</protein>
<dbReference type="InterPro" id="IPR023827">
    <property type="entry name" value="Peptidase_S8_Asp-AS"/>
</dbReference>
<dbReference type="SUPFAM" id="SSF52743">
    <property type="entry name" value="Subtilisin-like"/>
    <property type="match status" value="1"/>
</dbReference>
<evidence type="ECO:0000256" key="6">
    <source>
        <dbReference type="PROSITE-ProRule" id="PRU01240"/>
    </source>
</evidence>
<evidence type="ECO:0000256" key="2">
    <source>
        <dbReference type="ARBA" id="ARBA00022670"/>
    </source>
</evidence>
<keyword evidence="3 6" id="KW-0378">Hydrolase</keyword>
<dbReference type="PRINTS" id="PR00723">
    <property type="entry name" value="SUBTILISIN"/>
</dbReference>
<comment type="caution">
    <text evidence="5">Lacks conserved residue(s) required for the propagation of feature annotation.</text>
</comment>
<keyword evidence="5" id="KW-1015">Disulfide bond</keyword>
<keyword evidence="5" id="KW-0245">EGF-like domain</keyword>
<keyword evidence="4 6" id="KW-0720">Serine protease</keyword>
<dbReference type="Gene3D" id="3.40.50.200">
    <property type="entry name" value="Peptidase S8/S53 domain"/>
    <property type="match status" value="1"/>
</dbReference>
<keyword evidence="9" id="KW-0472">Membrane</keyword>
<accession>A0AAW1RAW8</accession>
<dbReference type="InterPro" id="IPR000742">
    <property type="entry name" value="EGF"/>
</dbReference>
<name>A0AAW1RAW8_9CHLO</name>
<dbReference type="Gene3D" id="3.30.70.80">
    <property type="entry name" value="Peptidase S8 propeptide/proteinase inhibitor I9"/>
    <property type="match status" value="1"/>
</dbReference>
<dbReference type="PROSITE" id="PS00137">
    <property type="entry name" value="SUBTILASE_HIS"/>
    <property type="match status" value="1"/>
</dbReference>
<dbReference type="PANTHER" id="PTHR43806:SF11">
    <property type="entry name" value="CEREVISIN-RELATED"/>
    <property type="match status" value="1"/>
</dbReference>
<dbReference type="InterPro" id="IPR037045">
    <property type="entry name" value="S8pro/Inhibitor_I9_sf"/>
</dbReference>
<organism evidence="12 13">
    <name type="scientific">Apatococcus lobatus</name>
    <dbReference type="NCBI Taxonomy" id="904363"/>
    <lineage>
        <taxon>Eukaryota</taxon>
        <taxon>Viridiplantae</taxon>
        <taxon>Chlorophyta</taxon>
        <taxon>core chlorophytes</taxon>
        <taxon>Trebouxiophyceae</taxon>
        <taxon>Chlorellales</taxon>
        <taxon>Chlorellaceae</taxon>
        <taxon>Apatococcus</taxon>
    </lineage>
</organism>
<feature type="domain" description="EGF-like" evidence="11">
    <location>
        <begin position="977"/>
        <end position="1011"/>
    </location>
</feature>
<dbReference type="GO" id="GO:0006508">
    <property type="term" value="P:proteolysis"/>
    <property type="evidence" value="ECO:0007669"/>
    <property type="project" value="UniProtKB-KW"/>
</dbReference>
<dbReference type="Pfam" id="PF00082">
    <property type="entry name" value="Peptidase_S8"/>
    <property type="match status" value="1"/>
</dbReference>
<evidence type="ECO:0000256" key="10">
    <source>
        <dbReference type="SAM" id="SignalP"/>
    </source>
</evidence>
<dbReference type="InterPro" id="IPR015500">
    <property type="entry name" value="Peptidase_S8_subtilisin-rel"/>
</dbReference>
<dbReference type="PROSITE" id="PS50026">
    <property type="entry name" value="EGF_3"/>
    <property type="match status" value="1"/>
</dbReference>
<dbReference type="Proteomes" id="UP001438707">
    <property type="component" value="Unassembled WGS sequence"/>
</dbReference>
<reference evidence="12 13" key="1">
    <citation type="journal article" date="2024" name="Nat. Commun.">
        <title>Phylogenomics reveals the evolutionary origins of lichenization in chlorophyte algae.</title>
        <authorList>
            <person name="Puginier C."/>
            <person name="Libourel C."/>
            <person name="Otte J."/>
            <person name="Skaloud P."/>
            <person name="Haon M."/>
            <person name="Grisel S."/>
            <person name="Petersen M."/>
            <person name="Berrin J.G."/>
            <person name="Delaux P.M."/>
            <person name="Dal Grande F."/>
            <person name="Keller J."/>
        </authorList>
    </citation>
    <scope>NUCLEOTIDE SEQUENCE [LARGE SCALE GENOMIC DNA]</scope>
    <source>
        <strain evidence="12 13">SAG 2145</strain>
    </source>
</reference>
<feature type="active site" description="Charge relay system" evidence="6">
    <location>
        <position position="299"/>
    </location>
</feature>
<feature type="region of interest" description="Disordered" evidence="8">
    <location>
        <begin position="1361"/>
        <end position="1402"/>
    </location>
</feature>
<evidence type="ECO:0000256" key="5">
    <source>
        <dbReference type="PROSITE-ProRule" id="PRU00076"/>
    </source>
</evidence>
<proteinExistence type="inferred from homology"/>
<dbReference type="PANTHER" id="PTHR43806">
    <property type="entry name" value="PEPTIDASE S8"/>
    <property type="match status" value="1"/>
</dbReference>
<dbReference type="PROSITE" id="PS50092">
    <property type="entry name" value="TSP1"/>
    <property type="match status" value="1"/>
</dbReference>
<dbReference type="PROSITE" id="PS01186">
    <property type="entry name" value="EGF_2"/>
    <property type="match status" value="1"/>
</dbReference>
<feature type="chain" id="PRO_5043373969" description="EGF-like domain-containing protein" evidence="10">
    <location>
        <begin position="20"/>
        <end position="1402"/>
    </location>
</feature>
<dbReference type="PROSITE" id="PS00136">
    <property type="entry name" value="SUBTILASE_ASP"/>
    <property type="match status" value="1"/>
</dbReference>
<keyword evidence="10" id="KW-0732">Signal</keyword>